<reference evidence="2" key="1">
    <citation type="journal article" date="2014" name="Int. J. Syst. Evol. Microbiol.">
        <title>Complete genome sequence of Corynebacterium casei LMG S-19264T (=DSM 44701T), isolated from a smear-ripened cheese.</title>
        <authorList>
            <consortium name="US DOE Joint Genome Institute (JGI-PGF)"/>
            <person name="Walter F."/>
            <person name="Albersmeier A."/>
            <person name="Kalinowski J."/>
            <person name="Ruckert C."/>
        </authorList>
    </citation>
    <scope>NUCLEOTIDE SEQUENCE</scope>
    <source>
        <strain evidence="2">JCM 4646</strain>
    </source>
</reference>
<accession>A0A919FU89</accession>
<keyword evidence="1" id="KW-0732">Signal</keyword>
<name>A0A919FU89_9ACTN</name>
<organism evidence="2 3">
    <name type="scientific">Kitasatospora indigofera</name>
    <dbReference type="NCBI Taxonomy" id="67307"/>
    <lineage>
        <taxon>Bacteria</taxon>
        <taxon>Bacillati</taxon>
        <taxon>Actinomycetota</taxon>
        <taxon>Actinomycetes</taxon>
        <taxon>Kitasatosporales</taxon>
        <taxon>Streptomycetaceae</taxon>
        <taxon>Kitasatospora</taxon>
    </lineage>
</organism>
<evidence type="ECO:0000256" key="1">
    <source>
        <dbReference type="SAM" id="SignalP"/>
    </source>
</evidence>
<evidence type="ECO:0000313" key="3">
    <source>
        <dbReference type="Proteomes" id="UP000617734"/>
    </source>
</evidence>
<dbReference type="Gene3D" id="2.50.20.20">
    <property type="match status" value="1"/>
</dbReference>
<reference evidence="2" key="2">
    <citation type="submission" date="2020-09" db="EMBL/GenBank/DDBJ databases">
        <authorList>
            <person name="Sun Q."/>
            <person name="Ohkuma M."/>
        </authorList>
    </citation>
    <scope>NUCLEOTIDE SEQUENCE</scope>
    <source>
        <strain evidence="2">JCM 4646</strain>
    </source>
</reference>
<feature type="chain" id="PRO_5039629481" evidence="1">
    <location>
        <begin position="23"/>
        <end position="269"/>
    </location>
</feature>
<keyword evidence="2" id="KW-0449">Lipoprotein</keyword>
<dbReference type="PROSITE" id="PS51257">
    <property type="entry name" value="PROKAR_LIPOPROTEIN"/>
    <property type="match status" value="1"/>
</dbReference>
<sequence length="269" mass="27388">MPGKHFVYASIACLLLSAGATACGGDKSGDNSGAGAGAAAPPAKAESIAVDKLSAEEIVKQAQTAMGGLTSVKVDGTLTVDGGKLTFDLAASKAGDCSGSVGTGSEGKVDLVRIGGQTWIKPDAVFWNTVAAKEGNAKSGAVLAELFKGRYITNGQDDPSLKEMAEVCDLIGAISKDDGTTGDKYTKGAAADINGAKAFGITATDSDGENSTLYVATQGKPYLLRMEQTAGAEPGRLTFSDFDKPLDLKAPPADNVIDFSAVKQKLRTA</sequence>
<keyword evidence="3" id="KW-1185">Reference proteome</keyword>
<proteinExistence type="predicted"/>
<gene>
    <name evidence="2" type="ORF">GCM10018781_35310</name>
</gene>
<dbReference type="AlphaFoldDB" id="A0A919FU89"/>
<dbReference type="Proteomes" id="UP000617734">
    <property type="component" value="Unassembled WGS sequence"/>
</dbReference>
<feature type="signal peptide" evidence="1">
    <location>
        <begin position="1"/>
        <end position="22"/>
    </location>
</feature>
<dbReference type="EMBL" id="BNBO01000017">
    <property type="protein sequence ID" value="GHH72456.1"/>
    <property type="molecule type" value="Genomic_DNA"/>
</dbReference>
<comment type="caution">
    <text evidence="2">The sequence shown here is derived from an EMBL/GenBank/DDBJ whole genome shotgun (WGS) entry which is preliminary data.</text>
</comment>
<evidence type="ECO:0000313" key="2">
    <source>
        <dbReference type="EMBL" id="GHH72456.1"/>
    </source>
</evidence>
<protein>
    <submittedName>
        <fullName evidence="2">Lipoprotein</fullName>
    </submittedName>
</protein>